<comment type="caution">
    <text evidence="9">The sequence shown here is derived from an EMBL/GenBank/DDBJ whole genome shotgun (WGS) entry which is preliminary data.</text>
</comment>
<evidence type="ECO:0000256" key="1">
    <source>
        <dbReference type="ARBA" id="ARBA00004752"/>
    </source>
</evidence>
<dbReference type="GO" id="GO:0008360">
    <property type="term" value="P:regulation of cell shape"/>
    <property type="evidence" value="ECO:0007669"/>
    <property type="project" value="UniProtKB-UniRule"/>
</dbReference>
<dbReference type="RefSeq" id="WP_204963294.1">
    <property type="nucleotide sequence ID" value="NZ_BAAAUR010000001.1"/>
</dbReference>
<keyword evidence="4 6" id="KW-0573">Peptidoglycan synthesis</keyword>
<name>A0A9W6HP14_9MICO</name>
<comment type="pathway">
    <text evidence="1 6">Cell wall biogenesis; peptidoglycan biosynthesis.</text>
</comment>
<keyword evidence="5 6" id="KW-0961">Cell wall biogenesis/degradation</keyword>
<dbReference type="InterPro" id="IPR005490">
    <property type="entry name" value="LD_TPept_cat_dom"/>
</dbReference>
<dbReference type="AlphaFoldDB" id="A0A9W6HP14"/>
<keyword evidence="7" id="KW-1133">Transmembrane helix</keyword>
<reference evidence="9" key="1">
    <citation type="journal article" date="2014" name="Int. J. Syst. Evol. Microbiol.">
        <title>Complete genome sequence of Corynebacterium casei LMG S-19264T (=DSM 44701T), isolated from a smear-ripened cheese.</title>
        <authorList>
            <consortium name="US DOE Joint Genome Institute (JGI-PGF)"/>
            <person name="Walter F."/>
            <person name="Albersmeier A."/>
            <person name="Kalinowski J."/>
            <person name="Ruckert C."/>
        </authorList>
    </citation>
    <scope>NUCLEOTIDE SEQUENCE</scope>
    <source>
        <strain evidence="9">VKM Ac-1940</strain>
    </source>
</reference>
<evidence type="ECO:0000313" key="9">
    <source>
        <dbReference type="EMBL" id="GLJ96289.1"/>
    </source>
</evidence>
<proteinExistence type="predicted"/>
<comment type="caution">
    <text evidence="6">Lacks conserved residue(s) required for the propagation of feature annotation.</text>
</comment>
<evidence type="ECO:0000256" key="4">
    <source>
        <dbReference type="ARBA" id="ARBA00022984"/>
    </source>
</evidence>
<gene>
    <name evidence="9" type="ORF">GCM10017591_23520</name>
</gene>
<dbReference type="GO" id="GO:0016740">
    <property type="term" value="F:transferase activity"/>
    <property type="evidence" value="ECO:0007669"/>
    <property type="project" value="UniProtKB-KW"/>
</dbReference>
<dbReference type="Proteomes" id="UP001142291">
    <property type="component" value="Unassembled WGS sequence"/>
</dbReference>
<organism evidence="9 10">
    <name type="scientific">Microbacterium dextranolyticum</name>
    <dbReference type="NCBI Taxonomy" id="36806"/>
    <lineage>
        <taxon>Bacteria</taxon>
        <taxon>Bacillati</taxon>
        <taxon>Actinomycetota</taxon>
        <taxon>Actinomycetes</taxon>
        <taxon>Micrococcales</taxon>
        <taxon>Microbacteriaceae</taxon>
        <taxon>Microbacterium</taxon>
    </lineage>
</organism>
<evidence type="ECO:0000256" key="6">
    <source>
        <dbReference type="PROSITE-ProRule" id="PRU01373"/>
    </source>
</evidence>
<accession>A0A9W6HP14</accession>
<reference evidence="9" key="2">
    <citation type="submission" date="2023-01" db="EMBL/GenBank/DDBJ databases">
        <authorList>
            <person name="Sun Q."/>
            <person name="Evtushenko L."/>
        </authorList>
    </citation>
    <scope>NUCLEOTIDE SEQUENCE</scope>
    <source>
        <strain evidence="9">VKM Ac-1940</strain>
    </source>
</reference>
<keyword evidence="2" id="KW-0808">Transferase</keyword>
<dbReference type="GO" id="GO:0071555">
    <property type="term" value="P:cell wall organization"/>
    <property type="evidence" value="ECO:0007669"/>
    <property type="project" value="UniProtKB-UniRule"/>
</dbReference>
<protein>
    <recommendedName>
        <fullName evidence="8">L,D-TPase catalytic domain-containing protein</fullName>
    </recommendedName>
</protein>
<feature type="transmembrane region" description="Helical" evidence="7">
    <location>
        <begin position="20"/>
        <end position="42"/>
    </location>
</feature>
<evidence type="ECO:0000313" key="10">
    <source>
        <dbReference type="Proteomes" id="UP001142291"/>
    </source>
</evidence>
<dbReference type="EMBL" id="BSER01000009">
    <property type="protein sequence ID" value="GLJ96289.1"/>
    <property type="molecule type" value="Genomic_DNA"/>
</dbReference>
<dbReference type="SUPFAM" id="SSF141523">
    <property type="entry name" value="L,D-transpeptidase catalytic domain-like"/>
    <property type="match status" value="1"/>
</dbReference>
<dbReference type="GO" id="GO:0009252">
    <property type="term" value="P:peptidoglycan biosynthetic process"/>
    <property type="evidence" value="ECO:0007669"/>
    <property type="project" value="UniProtKB-KW"/>
</dbReference>
<keyword evidence="7" id="KW-0472">Membrane</keyword>
<dbReference type="PROSITE" id="PS52029">
    <property type="entry name" value="LD_TPASE"/>
    <property type="match status" value="1"/>
</dbReference>
<keyword evidence="7" id="KW-0812">Transmembrane</keyword>
<evidence type="ECO:0000256" key="2">
    <source>
        <dbReference type="ARBA" id="ARBA00022679"/>
    </source>
</evidence>
<keyword evidence="3 6" id="KW-0133">Cell shape</keyword>
<evidence type="ECO:0000256" key="5">
    <source>
        <dbReference type="ARBA" id="ARBA00023316"/>
    </source>
</evidence>
<keyword evidence="10" id="KW-1185">Reference proteome</keyword>
<dbReference type="Pfam" id="PF03734">
    <property type="entry name" value="YkuD"/>
    <property type="match status" value="1"/>
</dbReference>
<dbReference type="InterPro" id="IPR038063">
    <property type="entry name" value="Transpep_catalytic_dom"/>
</dbReference>
<feature type="domain" description="L,D-TPase catalytic" evidence="8">
    <location>
        <begin position="194"/>
        <end position="313"/>
    </location>
</feature>
<evidence type="ECO:0000259" key="8">
    <source>
        <dbReference type="PROSITE" id="PS52029"/>
    </source>
</evidence>
<evidence type="ECO:0000256" key="7">
    <source>
        <dbReference type="SAM" id="Phobius"/>
    </source>
</evidence>
<sequence length="314" mass="32810">MHARSRPTAPAPTPGAWAPWVVTALALAGIAVLGVGVALVPVPDRTAPIPAMPLVVDESVADASESPSFASRQMRESGAAANTAVYDVSALAQIDVWSVDPALPVDDDPFGAMTGELARPLSTAPVFADPAGAPIGYLPRDAAYGGTTVPVVVHDTHWVKVLLAGRQGTPPEGNPAQSTGWLRVADVELTRAASYVEVHLAAHTIDIVSRSGRERVANDFAWGKPSTPTPVGRTFVMLTRVVPDFAYTDGHPLVYLGVQSPTLPGFDGGTVAVTAFHYYRERSGPNSFGCIYLDGAATDRLAALPEGSPVIIHP</sequence>
<dbReference type="CDD" id="cd16913">
    <property type="entry name" value="YkuD_like"/>
    <property type="match status" value="1"/>
</dbReference>
<evidence type="ECO:0000256" key="3">
    <source>
        <dbReference type="ARBA" id="ARBA00022960"/>
    </source>
</evidence>